<evidence type="ECO:0000256" key="1">
    <source>
        <dbReference type="ARBA" id="ARBA00005781"/>
    </source>
</evidence>
<proteinExistence type="inferred from homology"/>
<dbReference type="GO" id="GO:1990904">
    <property type="term" value="C:ribonucleoprotein complex"/>
    <property type="evidence" value="ECO:0007669"/>
    <property type="project" value="UniProtKB-KW"/>
</dbReference>
<dbReference type="GO" id="GO:0003735">
    <property type="term" value="F:structural constituent of ribosome"/>
    <property type="evidence" value="ECO:0007669"/>
    <property type="project" value="InterPro"/>
</dbReference>
<dbReference type="InterPro" id="IPR001857">
    <property type="entry name" value="Ribosomal_bL19"/>
</dbReference>
<organism evidence="5 6">
    <name type="scientific">Plasmodium vivax North Korean</name>
    <dbReference type="NCBI Taxonomy" id="1035514"/>
    <lineage>
        <taxon>Eukaryota</taxon>
        <taxon>Sar</taxon>
        <taxon>Alveolata</taxon>
        <taxon>Apicomplexa</taxon>
        <taxon>Aconoidasida</taxon>
        <taxon>Haemosporida</taxon>
        <taxon>Plasmodiidae</taxon>
        <taxon>Plasmodium</taxon>
        <taxon>Plasmodium (Plasmodium)</taxon>
    </lineage>
</organism>
<dbReference type="InterPro" id="IPR038657">
    <property type="entry name" value="Ribosomal_bL19_sf"/>
</dbReference>
<dbReference type="Gene3D" id="2.30.30.790">
    <property type="match status" value="1"/>
</dbReference>
<dbReference type="GO" id="GO:0005840">
    <property type="term" value="C:ribosome"/>
    <property type="evidence" value="ECO:0007669"/>
    <property type="project" value="UniProtKB-KW"/>
</dbReference>
<evidence type="ECO:0000256" key="2">
    <source>
        <dbReference type="ARBA" id="ARBA00022980"/>
    </source>
</evidence>
<protein>
    <recommendedName>
        <fullName evidence="4">50S ribosomal protein L19, chloroplastic</fullName>
    </recommendedName>
</protein>
<evidence type="ECO:0000313" key="5">
    <source>
        <dbReference type="EMBL" id="KMZ96310.1"/>
    </source>
</evidence>
<keyword evidence="2 5" id="KW-0689">Ribosomal protein</keyword>
<name>A0A0J9TKP7_PLAVI</name>
<evidence type="ECO:0000256" key="4">
    <source>
        <dbReference type="ARBA" id="ARBA00035376"/>
    </source>
</evidence>
<dbReference type="PRINTS" id="PR00061">
    <property type="entry name" value="RIBOSOMALL19"/>
</dbReference>
<accession>A0A0J9TKP7</accession>
<sequence length="75" mass="8909">MQEIDVKKLFYDMQGNKEKSETFKILRSGDIVNVYECILDEKKKERIQKFEGILVRKKGSLLGENILVREKLKNY</sequence>
<dbReference type="GO" id="GO:0006412">
    <property type="term" value="P:translation"/>
    <property type="evidence" value="ECO:0007669"/>
    <property type="project" value="InterPro"/>
</dbReference>
<evidence type="ECO:0000256" key="3">
    <source>
        <dbReference type="ARBA" id="ARBA00023274"/>
    </source>
</evidence>
<comment type="similarity">
    <text evidence="1">Belongs to the bacterial ribosomal protein bL19 family.</text>
</comment>
<reference evidence="5 6" key="1">
    <citation type="submission" date="2011-09" db="EMBL/GenBank/DDBJ databases">
        <title>The Genome Sequence of Plasmodium vivax North Korean.</title>
        <authorList>
            <consortium name="The Broad Institute Genome Sequencing Platform"/>
            <consortium name="The Broad Institute Genome Sequencing Center for Infectious Disease"/>
            <person name="Neafsey D."/>
            <person name="Carlton J."/>
            <person name="Barnwell J."/>
            <person name="Collins W."/>
            <person name="Escalante A."/>
            <person name="Mullikin J."/>
            <person name="Saul A."/>
            <person name="Guigo R."/>
            <person name="Camara F."/>
            <person name="Young S.K."/>
            <person name="Zeng Q."/>
            <person name="Gargeya S."/>
            <person name="Fitzgerald M."/>
            <person name="Haas B."/>
            <person name="Abouelleil A."/>
            <person name="Alvarado L."/>
            <person name="Arachchi H.M."/>
            <person name="Berlin A."/>
            <person name="Brown A."/>
            <person name="Chapman S.B."/>
            <person name="Chen Z."/>
            <person name="Dunbar C."/>
            <person name="Freedman E."/>
            <person name="Gearin G."/>
            <person name="Gellesch M."/>
            <person name="Goldberg J."/>
            <person name="Griggs A."/>
            <person name="Gujja S."/>
            <person name="Heiman D."/>
            <person name="Howarth C."/>
            <person name="Larson L."/>
            <person name="Lui A."/>
            <person name="MacDonald P.J.P."/>
            <person name="Montmayeur A."/>
            <person name="Murphy C."/>
            <person name="Neiman D."/>
            <person name="Pearson M."/>
            <person name="Priest M."/>
            <person name="Roberts A."/>
            <person name="Saif S."/>
            <person name="Shea T."/>
            <person name="Shenoy N."/>
            <person name="Sisk P."/>
            <person name="Stolte C."/>
            <person name="Sykes S."/>
            <person name="Wortman J."/>
            <person name="Nusbaum C."/>
            <person name="Birren B."/>
        </authorList>
    </citation>
    <scope>NUCLEOTIDE SEQUENCE [LARGE SCALE GENOMIC DNA]</scope>
    <source>
        <strain evidence="5 6">North Korean</strain>
    </source>
</reference>
<dbReference type="InterPro" id="IPR008991">
    <property type="entry name" value="Translation_prot_SH3-like_sf"/>
</dbReference>
<evidence type="ECO:0000313" key="6">
    <source>
        <dbReference type="Proteomes" id="UP000053239"/>
    </source>
</evidence>
<dbReference type="Proteomes" id="UP000053239">
    <property type="component" value="Unassembled WGS sequence"/>
</dbReference>
<dbReference type="SUPFAM" id="SSF50104">
    <property type="entry name" value="Translation proteins SH3-like domain"/>
    <property type="match status" value="1"/>
</dbReference>
<keyword evidence="3" id="KW-0687">Ribonucleoprotein</keyword>
<dbReference type="EMBL" id="KQ235637">
    <property type="protein sequence ID" value="KMZ96310.1"/>
    <property type="molecule type" value="Genomic_DNA"/>
</dbReference>
<gene>
    <name evidence="5" type="ORF">PVNG_02448</name>
</gene>
<dbReference type="Pfam" id="PF01245">
    <property type="entry name" value="Ribosomal_L19"/>
    <property type="match status" value="1"/>
</dbReference>
<dbReference type="AlphaFoldDB" id="A0A0J9TKP7"/>